<dbReference type="RefSeq" id="WP_151668366.1">
    <property type="nucleotide sequence ID" value="NZ_WBVO01000014.1"/>
</dbReference>
<proteinExistence type="predicted"/>
<protein>
    <submittedName>
        <fullName evidence="1">Uncharacterized protein</fullName>
    </submittedName>
</protein>
<name>A0A6N6RKE4_9FLAO</name>
<keyword evidence="2" id="KW-1185">Reference proteome</keyword>
<accession>A0A6N6RKE4</accession>
<dbReference type="EMBL" id="WBVO01000014">
    <property type="protein sequence ID" value="KAB2805433.1"/>
    <property type="molecule type" value="Genomic_DNA"/>
</dbReference>
<evidence type="ECO:0000313" key="2">
    <source>
        <dbReference type="Proteomes" id="UP000468650"/>
    </source>
</evidence>
<organism evidence="1 2">
    <name type="scientific">Phaeocystidibacter luteus</name>
    <dbReference type="NCBI Taxonomy" id="911197"/>
    <lineage>
        <taxon>Bacteria</taxon>
        <taxon>Pseudomonadati</taxon>
        <taxon>Bacteroidota</taxon>
        <taxon>Flavobacteriia</taxon>
        <taxon>Flavobacteriales</taxon>
        <taxon>Phaeocystidibacteraceae</taxon>
        <taxon>Phaeocystidibacter</taxon>
    </lineage>
</organism>
<dbReference type="Proteomes" id="UP000468650">
    <property type="component" value="Unassembled WGS sequence"/>
</dbReference>
<comment type="caution">
    <text evidence="1">The sequence shown here is derived from an EMBL/GenBank/DDBJ whole genome shotgun (WGS) entry which is preliminary data.</text>
</comment>
<dbReference type="OrthoDB" id="1446693at2"/>
<gene>
    <name evidence="1" type="ORF">F8C67_13340</name>
</gene>
<evidence type="ECO:0000313" key="1">
    <source>
        <dbReference type="EMBL" id="KAB2805433.1"/>
    </source>
</evidence>
<reference evidence="1 2" key="1">
    <citation type="submission" date="2019-09" db="EMBL/GenBank/DDBJ databases">
        <title>Genomes of family Cryomorphaceae.</title>
        <authorList>
            <person name="Bowman J.P."/>
        </authorList>
    </citation>
    <scope>NUCLEOTIDE SEQUENCE [LARGE SCALE GENOMIC DNA]</scope>
    <source>
        <strain evidence="1 2">LMG 25704</strain>
    </source>
</reference>
<sequence length="83" mass="9784">MSDLGKLLYGEEAEDKLELFKRKQAEIFSKYRSFFEHERIDPAKSYLLSWDSSGVHYKITEPLVERKMGKELEATFTEVFKST</sequence>
<dbReference type="AlphaFoldDB" id="A0A6N6RKE4"/>